<sequence>MWKRIHSNRDPRDTLQSEIRKEFRPYFDRAVQRFKKMVSRKPKWTFAFMAALLFGSVILSFTHALQPYPATRKSTTEATQVSEGFNQLMGKTLKLRHMITLKGFIDSLSAKTHLTATDSAGLSQALDSLAVLQKSLFDQRHEH</sequence>
<protein>
    <submittedName>
        <fullName evidence="2">Uncharacterized protein</fullName>
    </submittedName>
</protein>
<dbReference type="AlphaFoldDB" id="A0A7L5E2T2"/>
<evidence type="ECO:0000313" key="3">
    <source>
        <dbReference type="Proteomes" id="UP000503278"/>
    </source>
</evidence>
<dbReference type="EMBL" id="CP051682">
    <property type="protein sequence ID" value="QJD95944.1"/>
    <property type="molecule type" value="Genomic_DNA"/>
</dbReference>
<proteinExistence type="predicted"/>
<dbReference type="Proteomes" id="UP000503278">
    <property type="component" value="Chromosome"/>
</dbReference>
<organism evidence="2 3">
    <name type="scientific">Mucilaginibacter robiniae</name>
    <dbReference type="NCBI Taxonomy" id="2728022"/>
    <lineage>
        <taxon>Bacteria</taxon>
        <taxon>Pseudomonadati</taxon>
        <taxon>Bacteroidota</taxon>
        <taxon>Sphingobacteriia</taxon>
        <taxon>Sphingobacteriales</taxon>
        <taxon>Sphingobacteriaceae</taxon>
        <taxon>Mucilaginibacter</taxon>
    </lineage>
</organism>
<evidence type="ECO:0000256" key="1">
    <source>
        <dbReference type="SAM" id="Phobius"/>
    </source>
</evidence>
<keyword evidence="1" id="KW-0472">Membrane</keyword>
<feature type="transmembrane region" description="Helical" evidence="1">
    <location>
        <begin position="44"/>
        <end position="65"/>
    </location>
</feature>
<gene>
    <name evidence="2" type="ORF">HH214_08680</name>
</gene>
<dbReference type="RefSeq" id="WP_169606950.1">
    <property type="nucleotide sequence ID" value="NZ_CP051682.1"/>
</dbReference>
<keyword evidence="1" id="KW-0812">Transmembrane</keyword>
<name>A0A7L5E2T2_9SPHI</name>
<dbReference type="KEGG" id="mrob:HH214_08680"/>
<keyword evidence="1" id="KW-1133">Transmembrane helix</keyword>
<reference evidence="2 3" key="1">
    <citation type="submission" date="2020-04" db="EMBL/GenBank/DDBJ databases">
        <title>Genome sequencing of novel species.</title>
        <authorList>
            <person name="Heo J."/>
            <person name="Kim S.-J."/>
            <person name="Kim J.-S."/>
            <person name="Hong S.-B."/>
            <person name="Kwon S.-W."/>
        </authorList>
    </citation>
    <scope>NUCLEOTIDE SEQUENCE [LARGE SCALE GENOMIC DNA]</scope>
    <source>
        <strain evidence="2 3">F39-2</strain>
    </source>
</reference>
<keyword evidence="3" id="KW-1185">Reference proteome</keyword>
<accession>A0A7L5E2T2</accession>
<evidence type="ECO:0000313" key="2">
    <source>
        <dbReference type="EMBL" id="QJD95944.1"/>
    </source>
</evidence>